<evidence type="ECO:0000256" key="5">
    <source>
        <dbReference type="ARBA" id="ARBA00022989"/>
    </source>
</evidence>
<dbReference type="InterPro" id="IPR004638">
    <property type="entry name" value="EmrB-like"/>
</dbReference>
<sequence length="500" mass="53420">MQNKTTISKATMTVAWVVVFGAMAPLLDSTMINIAINNLVNSFYSSVTTVQWTVTCYMLATGVAVPFSSWLINHFDGKHVFMAGELLFGIGSILAAISPNIQFLIAAQLVQGFAGGLIMPLLTTLLVQTAGAAVMGQMMATVGLPMILGPLVGPVIGGIIIKFLSWHWIFWINVPVTLIALLLLAWKMPNYPAQNKNAKLDIIGTALLIAATSSMIYGVVKAAHAANFSNQTTVTFLIAGAVALVLYIIWAAIRGDKAVLPLKLFKFRSFDGSVIGLFIAGTVLNGAMLLLPLFFQNVRGMSVIMAALALIPQGVGMLISRPMTGHLTDSIGAKYVVLVSVIITFIGTIPFFWIDQHTSYWIVAAVLLVRGVGAGGILTPLMADSYSGMASSDVPAATIGSRIVQNIGSAFGSALVTTVVTAFSTAHVKTFETHMKDGHYTVAANMLSSFTHQHLVNIRLEAFQHGFLIISIAALVIMLPTVLLSNKIKQNSRKPVQNSK</sequence>
<dbReference type="EMBL" id="AYYR01000009">
    <property type="protein sequence ID" value="KRM77727.1"/>
    <property type="molecule type" value="Genomic_DNA"/>
</dbReference>
<evidence type="ECO:0000256" key="4">
    <source>
        <dbReference type="ARBA" id="ARBA00022692"/>
    </source>
</evidence>
<dbReference type="InterPro" id="IPR036259">
    <property type="entry name" value="MFS_trans_sf"/>
</dbReference>
<feature type="transmembrane region" description="Helical" evidence="7">
    <location>
        <begin position="12"/>
        <end position="32"/>
    </location>
</feature>
<comment type="subcellular location">
    <subcellularLocation>
        <location evidence="1">Cell membrane</location>
        <topology evidence="1">Multi-pass membrane protein</topology>
    </subcellularLocation>
</comment>
<evidence type="ECO:0000313" key="9">
    <source>
        <dbReference type="EMBL" id="KRM77727.1"/>
    </source>
</evidence>
<feature type="domain" description="Major facilitator superfamily (MFS) profile" evidence="8">
    <location>
        <begin position="14"/>
        <end position="489"/>
    </location>
</feature>
<evidence type="ECO:0000256" key="3">
    <source>
        <dbReference type="ARBA" id="ARBA00022475"/>
    </source>
</evidence>
<dbReference type="NCBIfam" id="TIGR00711">
    <property type="entry name" value="efflux_EmrB"/>
    <property type="match status" value="1"/>
</dbReference>
<feature type="transmembrane region" description="Helical" evidence="7">
    <location>
        <begin position="52"/>
        <end position="72"/>
    </location>
</feature>
<feature type="transmembrane region" description="Helical" evidence="7">
    <location>
        <begin position="332"/>
        <end position="354"/>
    </location>
</feature>
<dbReference type="PATRIC" id="fig|1423733.4.peg.3225"/>
<dbReference type="InterPro" id="IPR011701">
    <property type="entry name" value="MFS"/>
</dbReference>
<dbReference type="Proteomes" id="UP000051845">
    <property type="component" value="Unassembled WGS sequence"/>
</dbReference>
<dbReference type="PANTHER" id="PTHR23501">
    <property type="entry name" value="MAJOR FACILITATOR SUPERFAMILY"/>
    <property type="match status" value="1"/>
</dbReference>
<dbReference type="PRINTS" id="PR01988">
    <property type="entry name" value="EXPORTERBACE"/>
</dbReference>
<protein>
    <submittedName>
        <fullName evidence="9">EmrB QacA subfamily drug resistance transporter</fullName>
    </submittedName>
</protein>
<evidence type="ECO:0000256" key="7">
    <source>
        <dbReference type="SAM" id="Phobius"/>
    </source>
</evidence>
<feature type="transmembrane region" description="Helical" evidence="7">
    <location>
        <begin position="360"/>
        <end position="383"/>
    </location>
</feature>
<evidence type="ECO:0000256" key="1">
    <source>
        <dbReference type="ARBA" id="ARBA00004651"/>
    </source>
</evidence>
<feature type="transmembrane region" description="Helical" evidence="7">
    <location>
        <begin position="462"/>
        <end position="484"/>
    </location>
</feature>
<dbReference type="CDD" id="cd17503">
    <property type="entry name" value="MFS_LmrB_MDR_like"/>
    <property type="match status" value="1"/>
</dbReference>
<accession>A0A0R2BDA8</accession>
<organism evidence="9 10">
    <name type="scientific">Secundilactobacillus collinoides DSM 20515 = JCM 1123</name>
    <dbReference type="NCBI Taxonomy" id="1423733"/>
    <lineage>
        <taxon>Bacteria</taxon>
        <taxon>Bacillati</taxon>
        <taxon>Bacillota</taxon>
        <taxon>Bacilli</taxon>
        <taxon>Lactobacillales</taxon>
        <taxon>Lactobacillaceae</taxon>
        <taxon>Secundilactobacillus</taxon>
    </lineage>
</organism>
<proteinExistence type="predicted"/>
<dbReference type="PROSITE" id="PS50850">
    <property type="entry name" value="MFS"/>
    <property type="match status" value="1"/>
</dbReference>
<feature type="transmembrane region" description="Helical" evidence="7">
    <location>
        <begin position="167"/>
        <end position="186"/>
    </location>
</feature>
<evidence type="ECO:0000256" key="6">
    <source>
        <dbReference type="ARBA" id="ARBA00023136"/>
    </source>
</evidence>
<keyword evidence="5 7" id="KW-1133">Transmembrane helix</keyword>
<evidence type="ECO:0000313" key="10">
    <source>
        <dbReference type="Proteomes" id="UP000051845"/>
    </source>
</evidence>
<dbReference type="GO" id="GO:0022857">
    <property type="term" value="F:transmembrane transporter activity"/>
    <property type="evidence" value="ECO:0007669"/>
    <property type="project" value="InterPro"/>
</dbReference>
<dbReference type="SUPFAM" id="SSF103473">
    <property type="entry name" value="MFS general substrate transporter"/>
    <property type="match status" value="1"/>
</dbReference>
<feature type="transmembrane region" description="Helical" evidence="7">
    <location>
        <begin position="103"/>
        <end position="127"/>
    </location>
</feature>
<keyword evidence="6 7" id="KW-0472">Membrane</keyword>
<dbReference type="Gene3D" id="1.20.1250.20">
    <property type="entry name" value="MFS general substrate transporter like domains"/>
    <property type="match status" value="2"/>
</dbReference>
<keyword evidence="3" id="KW-1003">Cell membrane</keyword>
<dbReference type="InterPro" id="IPR022324">
    <property type="entry name" value="Bacilysin_exporter_BacE_put"/>
</dbReference>
<feature type="transmembrane region" description="Helical" evidence="7">
    <location>
        <begin position="232"/>
        <end position="253"/>
    </location>
</feature>
<evidence type="ECO:0000256" key="2">
    <source>
        <dbReference type="ARBA" id="ARBA00022448"/>
    </source>
</evidence>
<keyword evidence="4 7" id="KW-0812">Transmembrane</keyword>
<dbReference type="AlphaFoldDB" id="A0A0R2BDA8"/>
<dbReference type="RefSeq" id="WP_056996067.1">
    <property type="nucleotide sequence ID" value="NZ_AYYR01000009.1"/>
</dbReference>
<dbReference type="InterPro" id="IPR020846">
    <property type="entry name" value="MFS_dom"/>
</dbReference>
<comment type="caution">
    <text evidence="9">The sequence shown here is derived from an EMBL/GenBank/DDBJ whole genome shotgun (WGS) entry which is preliminary data.</text>
</comment>
<evidence type="ECO:0000259" key="8">
    <source>
        <dbReference type="PROSITE" id="PS50850"/>
    </source>
</evidence>
<feature type="transmembrane region" description="Helical" evidence="7">
    <location>
        <begin position="274"/>
        <end position="295"/>
    </location>
</feature>
<gene>
    <name evidence="9" type="ORF">FC82_GL003102</name>
</gene>
<keyword evidence="2" id="KW-0813">Transport</keyword>
<name>A0A0R2BDA8_SECCO</name>
<dbReference type="Pfam" id="PF07690">
    <property type="entry name" value="MFS_1"/>
    <property type="match status" value="1"/>
</dbReference>
<reference evidence="9 10" key="1">
    <citation type="journal article" date="2015" name="Genome Announc.">
        <title>Expanding the biotechnology potential of lactobacilli through comparative genomics of 213 strains and associated genera.</title>
        <authorList>
            <person name="Sun Z."/>
            <person name="Harris H.M."/>
            <person name="McCann A."/>
            <person name="Guo C."/>
            <person name="Argimon S."/>
            <person name="Zhang W."/>
            <person name="Yang X."/>
            <person name="Jeffery I.B."/>
            <person name="Cooney J.C."/>
            <person name="Kagawa T.F."/>
            <person name="Liu W."/>
            <person name="Song Y."/>
            <person name="Salvetti E."/>
            <person name="Wrobel A."/>
            <person name="Rasinkangas P."/>
            <person name="Parkhill J."/>
            <person name="Rea M.C."/>
            <person name="O'Sullivan O."/>
            <person name="Ritari J."/>
            <person name="Douillard F.P."/>
            <person name="Paul Ross R."/>
            <person name="Yang R."/>
            <person name="Briner A.E."/>
            <person name="Felis G.E."/>
            <person name="de Vos W.M."/>
            <person name="Barrangou R."/>
            <person name="Klaenhammer T.R."/>
            <person name="Caufield P.W."/>
            <person name="Cui Y."/>
            <person name="Zhang H."/>
            <person name="O'Toole P.W."/>
        </authorList>
    </citation>
    <scope>NUCLEOTIDE SEQUENCE [LARGE SCALE GENOMIC DNA]</scope>
    <source>
        <strain evidence="9 10">DSM 20515</strain>
    </source>
</reference>
<feature type="transmembrane region" description="Helical" evidence="7">
    <location>
        <begin position="403"/>
        <end position="426"/>
    </location>
</feature>
<feature type="transmembrane region" description="Helical" evidence="7">
    <location>
        <begin position="301"/>
        <end position="320"/>
    </location>
</feature>
<feature type="transmembrane region" description="Helical" evidence="7">
    <location>
        <begin position="79"/>
        <end position="97"/>
    </location>
</feature>
<feature type="transmembrane region" description="Helical" evidence="7">
    <location>
        <begin position="198"/>
        <end position="220"/>
    </location>
</feature>
<dbReference type="STRING" id="33960.TY91_11390"/>
<feature type="transmembrane region" description="Helical" evidence="7">
    <location>
        <begin position="139"/>
        <end position="161"/>
    </location>
</feature>
<dbReference type="PANTHER" id="PTHR23501:SF1">
    <property type="entry name" value="TRANSPORT PROTEIN HSRA-RELATED"/>
    <property type="match status" value="1"/>
</dbReference>
<dbReference type="GO" id="GO:0005886">
    <property type="term" value="C:plasma membrane"/>
    <property type="evidence" value="ECO:0007669"/>
    <property type="project" value="UniProtKB-SubCell"/>
</dbReference>